<comment type="pathway">
    <text evidence="2">Lipid metabolism; fatty acid reduction for biolumincescence.</text>
</comment>
<evidence type="ECO:0000256" key="5">
    <source>
        <dbReference type="ARBA" id="ARBA00022857"/>
    </source>
</evidence>
<dbReference type="Pfam" id="PF14535">
    <property type="entry name" value="AMP-binding_C_2"/>
    <property type="match status" value="1"/>
</dbReference>
<evidence type="ECO:0000256" key="8">
    <source>
        <dbReference type="ARBA" id="ARBA00049412"/>
    </source>
</evidence>
<feature type="domain" description="AMP-dependent ligase C-terminal" evidence="10">
    <location>
        <begin position="789"/>
        <end position="888"/>
    </location>
</feature>
<keyword evidence="5" id="KW-0521">NADP</keyword>
<dbReference type="Proteomes" id="UP000823637">
    <property type="component" value="Unassembled WGS sequence"/>
</dbReference>
<name>A0A9D9EFM4_9BACT</name>
<dbReference type="GO" id="GO:0008218">
    <property type="term" value="P:bioluminescence"/>
    <property type="evidence" value="ECO:0007669"/>
    <property type="project" value="UniProtKB-KW"/>
</dbReference>
<evidence type="ECO:0000313" key="11">
    <source>
        <dbReference type="EMBL" id="MBO8447246.1"/>
    </source>
</evidence>
<comment type="caution">
    <text evidence="11">The sequence shown here is derived from an EMBL/GenBank/DDBJ whole genome shotgun (WGS) entry which is preliminary data.</text>
</comment>
<organism evidence="11 12">
    <name type="scientific">Candidatus Enterocola intestinipullorum</name>
    <dbReference type="NCBI Taxonomy" id="2840783"/>
    <lineage>
        <taxon>Bacteria</taxon>
        <taxon>Pseudomonadati</taxon>
        <taxon>Bacteroidota</taxon>
        <taxon>Bacteroidia</taxon>
        <taxon>Bacteroidales</taxon>
        <taxon>Candidatus Enterocola</taxon>
    </lineage>
</organism>
<reference evidence="11" key="2">
    <citation type="journal article" date="2021" name="PeerJ">
        <title>Extensive microbial diversity within the chicken gut microbiome revealed by metagenomics and culture.</title>
        <authorList>
            <person name="Gilroy R."/>
            <person name="Ravi A."/>
            <person name="Getino M."/>
            <person name="Pursley I."/>
            <person name="Horton D.L."/>
            <person name="Alikhan N.F."/>
            <person name="Baker D."/>
            <person name="Gharbi K."/>
            <person name="Hall N."/>
            <person name="Watson M."/>
            <person name="Adriaenssens E.M."/>
            <person name="Foster-Nyarko E."/>
            <person name="Jarju S."/>
            <person name="Secka A."/>
            <person name="Antonio M."/>
            <person name="Oren A."/>
            <person name="Chaudhuri R.R."/>
            <person name="La Ragione R."/>
            <person name="Hildebrand F."/>
            <person name="Pallen M.J."/>
        </authorList>
    </citation>
    <scope>NUCLEOTIDE SEQUENCE</scope>
    <source>
        <strain evidence="11">D3-1215</strain>
    </source>
</reference>
<evidence type="ECO:0000313" key="12">
    <source>
        <dbReference type="Proteomes" id="UP000823637"/>
    </source>
</evidence>
<dbReference type="Pfam" id="PF00501">
    <property type="entry name" value="AMP-binding"/>
    <property type="match status" value="1"/>
</dbReference>
<reference evidence="11" key="1">
    <citation type="submission" date="2020-10" db="EMBL/GenBank/DDBJ databases">
        <authorList>
            <person name="Gilroy R."/>
        </authorList>
    </citation>
    <scope>NUCLEOTIDE SEQUENCE</scope>
    <source>
        <strain evidence="11">D3-1215</strain>
    </source>
</reference>
<dbReference type="EC" id="1.2.1.50" evidence="4"/>
<dbReference type="EMBL" id="JADIMR010000088">
    <property type="protein sequence ID" value="MBO8447246.1"/>
    <property type="molecule type" value="Genomic_DNA"/>
</dbReference>
<dbReference type="PANTHER" id="PTHR43845">
    <property type="entry name" value="BLR5969 PROTEIN"/>
    <property type="match status" value="1"/>
</dbReference>
<evidence type="ECO:0000256" key="6">
    <source>
        <dbReference type="ARBA" id="ARBA00023002"/>
    </source>
</evidence>
<comment type="similarity">
    <text evidence="3">Belongs to the LuxC family.</text>
</comment>
<dbReference type="Pfam" id="PF05893">
    <property type="entry name" value="LuxC"/>
    <property type="match status" value="1"/>
</dbReference>
<dbReference type="InterPro" id="IPR028154">
    <property type="entry name" value="AMP-dep_Lig_C"/>
</dbReference>
<comment type="catalytic activity">
    <reaction evidence="8">
        <text>a long-chain fatty aldehyde + NADP(+) + CoA = a long-chain fatty acyl-CoA + NADPH + H(+)</text>
        <dbReference type="Rhea" id="RHEA:15437"/>
        <dbReference type="ChEBI" id="CHEBI:15378"/>
        <dbReference type="ChEBI" id="CHEBI:17176"/>
        <dbReference type="ChEBI" id="CHEBI:57287"/>
        <dbReference type="ChEBI" id="CHEBI:57783"/>
        <dbReference type="ChEBI" id="CHEBI:58349"/>
        <dbReference type="ChEBI" id="CHEBI:83139"/>
        <dbReference type="EC" id="1.2.1.50"/>
    </reaction>
</comment>
<comment type="function">
    <text evidence="1">LuxC is the fatty acid reductase enzyme responsible for synthesis of the aldehyde substrate for the luminescent reaction catalyzed by luciferase.</text>
</comment>
<evidence type="ECO:0000256" key="1">
    <source>
        <dbReference type="ARBA" id="ARBA00003277"/>
    </source>
</evidence>
<dbReference type="InterPro" id="IPR016161">
    <property type="entry name" value="Ald_DH/histidinol_DH"/>
</dbReference>
<sequence>MTEWYFFGELRNSEKITPADMQEIMDYAKQRKNYLRNVPYAYILDILNRTGDLFACTDGEFYKNVVESMHKQLGWSREMVKEGLALISDVLQYDNLETRLRADLDNPECLDFFTYNKAFKGMVKAEPYGVASHVSAGNVFVGAVDTLVQGLITKNVSVLKMSSADPVFPVLFAKALKSVDYDGVLASSFALVPFKGGDKEVEAIVKQQSDVLVVYGGKETVSAYRDGIGFHTKMIEYGPKYSLSIISEKMIDDDNIDDIAIKIARDFTMWEQSACSSPHAVFIDSPVKAEKFSQSLKKALEYWAKKIPHSTISTNEAVEICRTRELARVDEALGEAKLIIPSVDNQDWTIILQKKCEFKVSPHHRTAYIIVSPDHDKDTLAAIADYGQFIQSVALLMPAEKRLAYSDKLVSMGADRITGIGWMARRKHGTPHDGTRGTSELLRWVSTGEDKPFENAFDYLPDEQRERNVLLRLNAFLRYCRKHSEYYSEVLPDKDLKSLAELSELPVLVPDVLKSKIPPKGEGILTAPLGYSISFGSGGTTGDPKYIHRTNIENHKNAELIGKGYALSIFDKDDIVANLLFAGNMWASFLSHNEAIEATGAHVLPIAGNIAMTDMISAIRAFKPTGVVTIPSVMLSLAEYVENHHLDDIRIPKVVTGGEHLFPDAKAYIAKVLHTEKFASTGYLSNDTGCIGFQCECCSGPVHHIHEDYCIMEVVDPETNMPVPDGEDGKILVTNFNRRLMPLIRYDIGDMGRILTRRCSCGRQVKLMELLGRSDDTVIIGGGNIQLDSIAQVISKYEQLSYHFRMVAELEDCKDKLTIEVETVKPMSQEEYENLARQVYDTLLVEKHEFANFMKTGSIIPPVIKVVAPDTLPRNPRTGKLKQVIDKRHV</sequence>
<dbReference type="SUPFAM" id="SSF56801">
    <property type="entry name" value="Acetyl-CoA synthetase-like"/>
    <property type="match status" value="1"/>
</dbReference>
<protein>
    <recommendedName>
        <fullName evidence="4">long-chain-fatty-acyl-CoA reductase</fullName>
        <ecNumber evidence="4">1.2.1.50</ecNumber>
    </recommendedName>
</protein>
<evidence type="ECO:0000256" key="3">
    <source>
        <dbReference type="ARBA" id="ARBA00010915"/>
    </source>
</evidence>
<dbReference type="InterPro" id="IPR016162">
    <property type="entry name" value="Ald_DH_N"/>
</dbReference>
<dbReference type="GO" id="GO:0003995">
    <property type="term" value="F:acyl-CoA dehydrogenase activity"/>
    <property type="evidence" value="ECO:0007669"/>
    <property type="project" value="InterPro"/>
</dbReference>
<dbReference type="InterPro" id="IPR000873">
    <property type="entry name" value="AMP-dep_synth/lig_dom"/>
</dbReference>
<keyword evidence="7" id="KW-0455">Luminescence</keyword>
<proteinExistence type="inferred from homology"/>
<dbReference type="SUPFAM" id="SSF53720">
    <property type="entry name" value="ALDH-like"/>
    <property type="match status" value="1"/>
</dbReference>
<dbReference type="Gene3D" id="3.40.50.12780">
    <property type="entry name" value="N-terminal domain of ligase-like"/>
    <property type="match status" value="1"/>
</dbReference>
<dbReference type="Gene3D" id="3.40.605.10">
    <property type="entry name" value="Aldehyde Dehydrogenase, Chain A, domain 1"/>
    <property type="match status" value="1"/>
</dbReference>
<dbReference type="PANTHER" id="PTHR43845:SF1">
    <property type="entry name" value="BLR5969 PROTEIN"/>
    <property type="match status" value="1"/>
</dbReference>
<dbReference type="AlphaFoldDB" id="A0A9D9EFM4"/>
<dbReference type="InterPro" id="IPR008670">
    <property type="entry name" value="CoA_reduct_LuxC"/>
</dbReference>
<evidence type="ECO:0000256" key="2">
    <source>
        <dbReference type="ARBA" id="ARBA00004908"/>
    </source>
</evidence>
<dbReference type="InterPro" id="IPR042099">
    <property type="entry name" value="ANL_N_sf"/>
</dbReference>
<dbReference type="Gene3D" id="3.30.300.30">
    <property type="match status" value="1"/>
</dbReference>
<feature type="domain" description="AMP-dependent synthetase/ligase" evidence="9">
    <location>
        <begin position="537"/>
        <end position="734"/>
    </location>
</feature>
<evidence type="ECO:0000259" key="10">
    <source>
        <dbReference type="Pfam" id="PF14535"/>
    </source>
</evidence>
<evidence type="ECO:0000256" key="4">
    <source>
        <dbReference type="ARBA" id="ARBA00013020"/>
    </source>
</evidence>
<evidence type="ECO:0000259" key="9">
    <source>
        <dbReference type="Pfam" id="PF00501"/>
    </source>
</evidence>
<gene>
    <name evidence="11" type="ORF">IAC32_05835</name>
</gene>
<dbReference type="InterPro" id="IPR045851">
    <property type="entry name" value="AMP-bd_C_sf"/>
</dbReference>
<dbReference type="GO" id="GO:0050062">
    <property type="term" value="F:long-chain-fatty-acyl-CoA reductase activity"/>
    <property type="evidence" value="ECO:0007669"/>
    <property type="project" value="UniProtKB-EC"/>
</dbReference>
<evidence type="ECO:0000256" key="7">
    <source>
        <dbReference type="ARBA" id="ARBA00023223"/>
    </source>
</evidence>
<keyword evidence="6" id="KW-0560">Oxidoreductase</keyword>
<accession>A0A9D9EFM4</accession>